<dbReference type="EMBL" id="NESQ01000488">
    <property type="protein sequence ID" value="PUU72666.1"/>
    <property type="molecule type" value="Genomic_DNA"/>
</dbReference>
<evidence type="ECO:0000256" key="2">
    <source>
        <dbReference type="SAM" id="Phobius"/>
    </source>
</evidence>
<comment type="caution">
    <text evidence="3">The sequence shown here is derived from an EMBL/GenBank/DDBJ whole genome shotgun (WGS) entry which is preliminary data.</text>
</comment>
<proteinExistence type="predicted"/>
<feature type="region of interest" description="Disordered" evidence="1">
    <location>
        <begin position="1"/>
        <end position="25"/>
    </location>
</feature>
<keyword evidence="2" id="KW-0812">Transmembrane</keyword>
<protein>
    <submittedName>
        <fullName evidence="3">Uncharacterized protein</fullName>
    </submittedName>
</protein>
<evidence type="ECO:0000256" key="1">
    <source>
        <dbReference type="SAM" id="MobiDB-lite"/>
    </source>
</evidence>
<dbReference type="AlphaFoldDB" id="A0A2T6ZB44"/>
<feature type="transmembrane region" description="Helical" evidence="2">
    <location>
        <begin position="50"/>
        <end position="73"/>
    </location>
</feature>
<feature type="compositionally biased region" description="Polar residues" evidence="1">
    <location>
        <begin position="9"/>
        <end position="25"/>
    </location>
</feature>
<keyword evidence="2" id="KW-1133">Transmembrane helix</keyword>
<accession>A0A2T6ZB44</accession>
<dbReference type="Proteomes" id="UP000244722">
    <property type="component" value="Unassembled WGS sequence"/>
</dbReference>
<keyword evidence="2" id="KW-0472">Membrane</keyword>
<reference evidence="3 4" key="1">
    <citation type="submission" date="2017-04" db="EMBL/GenBank/DDBJ databases">
        <title>Draft genome sequence of Tuber borchii Vittad., a whitish edible truffle.</title>
        <authorList>
            <consortium name="DOE Joint Genome Institute"/>
            <person name="Murat C."/>
            <person name="Kuo A."/>
            <person name="Barry K.W."/>
            <person name="Clum A."/>
            <person name="Dockter R.B."/>
            <person name="Fauchery L."/>
            <person name="Iotti M."/>
            <person name="Kohler A."/>
            <person name="Labutti K."/>
            <person name="Lindquist E.A."/>
            <person name="Lipzen A."/>
            <person name="Ohm R.A."/>
            <person name="Wang M."/>
            <person name="Grigoriev I.V."/>
            <person name="Zambonelli A."/>
            <person name="Martin F.M."/>
        </authorList>
    </citation>
    <scope>NUCLEOTIDE SEQUENCE [LARGE SCALE GENOMIC DNA]</scope>
    <source>
        <strain evidence="3 4">Tbo3840</strain>
    </source>
</reference>
<organism evidence="3 4">
    <name type="scientific">Tuber borchii</name>
    <name type="common">White truffle</name>
    <dbReference type="NCBI Taxonomy" id="42251"/>
    <lineage>
        <taxon>Eukaryota</taxon>
        <taxon>Fungi</taxon>
        <taxon>Dikarya</taxon>
        <taxon>Ascomycota</taxon>
        <taxon>Pezizomycotina</taxon>
        <taxon>Pezizomycetes</taxon>
        <taxon>Pezizales</taxon>
        <taxon>Tuberaceae</taxon>
        <taxon>Tuber</taxon>
    </lineage>
</organism>
<sequence length="74" mass="8274">LSDLGDSVSKPTDSGLSTQSPWWSQPFSIPPLKLWHPPRRTDAHSNTQSILLFAVSRSFIIASLICLFAFLLYI</sequence>
<name>A0A2T6ZB44_TUBBO</name>
<evidence type="ECO:0000313" key="3">
    <source>
        <dbReference type="EMBL" id="PUU72666.1"/>
    </source>
</evidence>
<feature type="non-terminal residue" evidence="3">
    <location>
        <position position="74"/>
    </location>
</feature>
<keyword evidence="4" id="KW-1185">Reference proteome</keyword>
<feature type="non-terminal residue" evidence="3">
    <location>
        <position position="1"/>
    </location>
</feature>
<evidence type="ECO:0000313" key="4">
    <source>
        <dbReference type="Proteomes" id="UP000244722"/>
    </source>
</evidence>
<gene>
    <name evidence="3" type="ORF">B9Z19DRAFT_893454</name>
</gene>